<protein>
    <submittedName>
        <fullName evidence="1">Str. FM013</fullName>
    </submittedName>
</protein>
<sequence length="138" mass="16204">MSPTPGNPSTDVSTWEQAYHDAWRHLHARILDVLERLSWQSSSPEYRQTTIEQLGRLSTEIDGIRSAGQAMFEHVPGCQTVREHHLTYFVDDFIRDCLKLDFRLNMLSWKLMNRPNSDRAVYNRLLRLLHSIKDRVPD</sequence>
<keyword evidence="2" id="KW-1185">Reference proteome</keyword>
<evidence type="ECO:0000313" key="2">
    <source>
        <dbReference type="Proteomes" id="UP000053732"/>
    </source>
</evidence>
<accession>A0A0G4NTK0</accession>
<reference evidence="1 2" key="1">
    <citation type="journal article" date="2014" name="Nat. Commun.">
        <title>Multiple recent horizontal transfers of a large genomic region in cheese making fungi.</title>
        <authorList>
            <person name="Cheeseman K."/>
            <person name="Ropars J."/>
            <person name="Renault P."/>
            <person name="Dupont J."/>
            <person name="Gouzy J."/>
            <person name="Branca A."/>
            <person name="Abraham A.L."/>
            <person name="Ceppi M."/>
            <person name="Conseiller E."/>
            <person name="Debuchy R."/>
            <person name="Malagnac F."/>
            <person name="Goarin A."/>
            <person name="Silar P."/>
            <person name="Lacoste S."/>
            <person name="Sallet E."/>
            <person name="Bensimon A."/>
            <person name="Giraud T."/>
            <person name="Brygoo Y."/>
        </authorList>
    </citation>
    <scope>NUCLEOTIDE SEQUENCE [LARGE SCALE GENOMIC DNA]</scope>
    <source>
        <strain evidence="2">FM 013</strain>
    </source>
</reference>
<proteinExistence type="predicted"/>
<gene>
    <name evidence="1" type="ORF">PCAMFM013_S001g000326</name>
</gene>
<dbReference type="AlphaFoldDB" id="A0A0G4NTK0"/>
<evidence type="ECO:0000313" key="1">
    <source>
        <dbReference type="EMBL" id="CRL17366.1"/>
    </source>
</evidence>
<name>A0A0G4NTK0_PENC3</name>
<dbReference type="EMBL" id="HG793134">
    <property type="protein sequence ID" value="CRL17366.1"/>
    <property type="molecule type" value="Genomic_DNA"/>
</dbReference>
<organism evidence="1 2">
    <name type="scientific">Penicillium camemberti (strain FM 013)</name>
    <dbReference type="NCBI Taxonomy" id="1429867"/>
    <lineage>
        <taxon>Eukaryota</taxon>
        <taxon>Fungi</taxon>
        <taxon>Dikarya</taxon>
        <taxon>Ascomycota</taxon>
        <taxon>Pezizomycotina</taxon>
        <taxon>Eurotiomycetes</taxon>
        <taxon>Eurotiomycetidae</taxon>
        <taxon>Eurotiales</taxon>
        <taxon>Aspergillaceae</taxon>
        <taxon>Penicillium</taxon>
    </lineage>
</organism>
<dbReference type="Proteomes" id="UP000053732">
    <property type="component" value="Unassembled WGS sequence"/>
</dbReference>